<keyword evidence="1" id="KW-0472">Membrane</keyword>
<dbReference type="AlphaFoldDB" id="A0A8D9AN10"/>
<evidence type="ECO:0000313" key="2">
    <source>
        <dbReference type="EMBL" id="CAG6768136.1"/>
    </source>
</evidence>
<accession>A0A8D9AN10</accession>
<dbReference type="EMBL" id="HBUF01575385">
    <property type="protein sequence ID" value="CAG6768136.1"/>
    <property type="molecule type" value="Transcribed_RNA"/>
</dbReference>
<organism evidence="2">
    <name type="scientific">Cacopsylla melanoneura</name>
    <dbReference type="NCBI Taxonomy" id="428564"/>
    <lineage>
        <taxon>Eukaryota</taxon>
        <taxon>Metazoa</taxon>
        <taxon>Ecdysozoa</taxon>
        <taxon>Arthropoda</taxon>
        <taxon>Hexapoda</taxon>
        <taxon>Insecta</taxon>
        <taxon>Pterygota</taxon>
        <taxon>Neoptera</taxon>
        <taxon>Paraneoptera</taxon>
        <taxon>Hemiptera</taxon>
        <taxon>Sternorrhyncha</taxon>
        <taxon>Psylloidea</taxon>
        <taxon>Psyllidae</taxon>
        <taxon>Psyllinae</taxon>
        <taxon>Cacopsylla</taxon>
    </lineage>
</organism>
<keyword evidence="1" id="KW-1133">Transmembrane helix</keyword>
<proteinExistence type="predicted"/>
<sequence length="102" mass="12639">MSPTLNFDGKEQLQERKKNRMHIYIKRRGKKYNYSYSYVEEEEENVLFLIYGIFWKIRKPKRCFLFPLLFFFVFVSRILSRWIQIPIIGEKKKKKKKWVAPI</sequence>
<dbReference type="EMBL" id="HBUF01575384">
    <property type="protein sequence ID" value="CAG6768135.1"/>
    <property type="molecule type" value="Transcribed_RNA"/>
</dbReference>
<name>A0A8D9AN10_9HEMI</name>
<evidence type="ECO:0000256" key="1">
    <source>
        <dbReference type="SAM" id="Phobius"/>
    </source>
</evidence>
<reference evidence="2" key="1">
    <citation type="submission" date="2021-05" db="EMBL/GenBank/DDBJ databases">
        <authorList>
            <person name="Alioto T."/>
            <person name="Alioto T."/>
            <person name="Gomez Garrido J."/>
        </authorList>
    </citation>
    <scope>NUCLEOTIDE SEQUENCE</scope>
</reference>
<feature type="transmembrane region" description="Helical" evidence="1">
    <location>
        <begin position="63"/>
        <end position="83"/>
    </location>
</feature>
<protein>
    <submittedName>
        <fullName evidence="2">Uncharacterized protein</fullName>
    </submittedName>
</protein>
<keyword evidence="1" id="KW-0812">Transmembrane</keyword>